<feature type="region of interest" description="Disordered" evidence="1">
    <location>
        <begin position="1"/>
        <end position="24"/>
    </location>
</feature>
<comment type="caution">
    <text evidence="2">The sequence shown here is derived from an EMBL/GenBank/DDBJ whole genome shotgun (WGS) entry which is preliminary data.</text>
</comment>
<name>A0AAE1D973_9GAST</name>
<sequence>MTKLKLESTKPERHEMLSPLGPSSAAHQYGSERAFVGLCNQRGWYSQKVSKAPMAREAVHRAADQSSLLHIHLPLVLTPIYHWCLHPSTTGAYTHLPLVLTHLPLVLTPIYHWCLHPSTTGAYPSTTGAYSSATGAYPFTTTTYPSTTADDPSTSIAVYVPVSLSPAPEKPGYVEQKGLSQPHVEPNYSIKVLDDNNRSSNFSLQQLEINGNPVKYGVGTKLVTAE</sequence>
<evidence type="ECO:0000313" key="3">
    <source>
        <dbReference type="Proteomes" id="UP001283361"/>
    </source>
</evidence>
<evidence type="ECO:0000256" key="1">
    <source>
        <dbReference type="SAM" id="MobiDB-lite"/>
    </source>
</evidence>
<protein>
    <submittedName>
        <fullName evidence="2">Uncharacterized protein</fullName>
    </submittedName>
</protein>
<dbReference type="AlphaFoldDB" id="A0AAE1D973"/>
<feature type="compositionally biased region" description="Basic and acidic residues" evidence="1">
    <location>
        <begin position="1"/>
        <end position="16"/>
    </location>
</feature>
<gene>
    <name evidence="2" type="ORF">RRG08_060616</name>
</gene>
<proteinExistence type="predicted"/>
<reference evidence="2" key="1">
    <citation type="journal article" date="2023" name="G3 (Bethesda)">
        <title>A reference genome for the long-term kleptoplast-retaining sea slug Elysia crispata morphotype clarki.</title>
        <authorList>
            <person name="Eastman K.E."/>
            <person name="Pendleton A.L."/>
            <person name="Shaikh M.A."/>
            <person name="Suttiyut T."/>
            <person name="Ogas R."/>
            <person name="Tomko P."/>
            <person name="Gavelis G."/>
            <person name="Widhalm J.R."/>
            <person name="Wisecaver J.H."/>
        </authorList>
    </citation>
    <scope>NUCLEOTIDE SEQUENCE</scope>
    <source>
        <strain evidence="2">ECLA1</strain>
    </source>
</reference>
<evidence type="ECO:0000313" key="2">
    <source>
        <dbReference type="EMBL" id="KAK3761882.1"/>
    </source>
</evidence>
<keyword evidence="3" id="KW-1185">Reference proteome</keyword>
<organism evidence="2 3">
    <name type="scientific">Elysia crispata</name>
    <name type="common">lettuce slug</name>
    <dbReference type="NCBI Taxonomy" id="231223"/>
    <lineage>
        <taxon>Eukaryota</taxon>
        <taxon>Metazoa</taxon>
        <taxon>Spiralia</taxon>
        <taxon>Lophotrochozoa</taxon>
        <taxon>Mollusca</taxon>
        <taxon>Gastropoda</taxon>
        <taxon>Heterobranchia</taxon>
        <taxon>Euthyneura</taxon>
        <taxon>Panpulmonata</taxon>
        <taxon>Sacoglossa</taxon>
        <taxon>Placobranchoidea</taxon>
        <taxon>Plakobranchidae</taxon>
        <taxon>Elysia</taxon>
    </lineage>
</organism>
<dbReference type="EMBL" id="JAWDGP010004813">
    <property type="protein sequence ID" value="KAK3761882.1"/>
    <property type="molecule type" value="Genomic_DNA"/>
</dbReference>
<accession>A0AAE1D973</accession>
<dbReference type="Proteomes" id="UP001283361">
    <property type="component" value="Unassembled WGS sequence"/>
</dbReference>